<dbReference type="Proteomes" id="UP000053789">
    <property type="component" value="Unassembled WGS sequence"/>
</dbReference>
<dbReference type="RefSeq" id="XP_016619909.1">
    <property type="nucleotide sequence ID" value="XM_016763585.1"/>
</dbReference>
<dbReference type="GO" id="GO:0003824">
    <property type="term" value="F:catalytic activity"/>
    <property type="evidence" value="ECO:0007669"/>
    <property type="project" value="InterPro"/>
</dbReference>
<dbReference type="InterPro" id="IPR035994">
    <property type="entry name" value="Nucleoside_phosphorylase_sf"/>
</dbReference>
<dbReference type="OrthoDB" id="1658288at2759"/>
<evidence type="ECO:0000313" key="1">
    <source>
        <dbReference type="EMBL" id="KIW93240.1"/>
    </source>
</evidence>
<gene>
    <name evidence="1" type="ORF">Z519_05845</name>
</gene>
<dbReference type="GeneID" id="27698773"/>
<sequence>MAGEELDDLDMVDIAPDILIAIAHLATDEFAGQHGLIGFETEGSGICDFFPTLVIKGVCDYADSHKNKTWQTYATATAAAATKAFLKEWRPKAE</sequence>
<dbReference type="HOGENOM" id="CLU_2385952_0_0_1"/>
<organism evidence="1 2">
    <name type="scientific">Cladophialophora bantiana (strain ATCC 10958 / CBS 173.52 / CDC B-1940 / NIH 8579)</name>
    <name type="common">Xylohypha bantiana</name>
    <dbReference type="NCBI Taxonomy" id="1442370"/>
    <lineage>
        <taxon>Eukaryota</taxon>
        <taxon>Fungi</taxon>
        <taxon>Dikarya</taxon>
        <taxon>Ascomycota</taxon>
        <taxon>Pezizomycotina</taxon>
        <taxon>Eurotiomycetes</taxon>
        <taxon>Chaetothyriomycetidae</taxon>
        <taxon>Chaetothyriales</taxon>
        <taxon>Herpotrichiellaceae</taxon>
        <taxon>Cladophialophora</taxon>
    </lineage>
</organism>
<dbReference type="GO" id="GO:0009116">
    <property type="term" value="P:nucleoside metabolic process"/>
    <property type="evidence" value="ECO:0007669"/>
    <property type="project" value="InterPro"/>
</dbReference>
<evidence type="ECO:0000313" key="2">
    <source>
        <dbReference type="Proteomes" id="UP000053789"/>
    </source>
</evidence>
<reference evidence="1" key="1">
    <citation type="submission" date="2015-01" db="EMBL/GenBank/DDBJ databases">
        <title>The Genome Sequence of Cladophialophora bantiana CBS 173.52.</title>
        <authorList>
            <consortium name="The Broad Institute Genomics Platform"/>
            <person name="Cuomo C."/>
            <person name="de Hoog S."/>
            <person name="Gorbushina A."/>
            <person name="Stielow B."/>
            <person name="Teixiera M."/>
            <person name="Abouelleil A."/>
            <person name="Chapman S.B."/>
            <person name="Priest M."/>
            <person name="Young S.K."/>
            <person name="Wortman J."/>
            <person name="Nusbaum C."/>
            <person name="Birren B."/>
        </authorList>
    </citation>
    <scope>NUCLEOTIDE SEQUENCE [LARGE SCALE GENOMIC DNA]</scope>
    <source>
        <strain evidence="1">CBS 173.52</strain>
    </source>
</reference>
<evidence type="ECO:0008006" key="3">
    <source>
        <dbReference type="Google" id="ProtNLM"/>
    </source>
</evidence>
<name>A0A0D2HQW0_CLAB1</name>
<proteinExistence type="predicted"/>
<keyword evidence="2" id="KW-1185">Reference proteome</keyword>
<dbReference type="InterPro" id="IPR053137">
    <property type="entry name" value="NLR-like"/>
</dbReference>
<dbReference type="PANTHER" id="PTHR46082:SF6">
    <property type="entry name" value="AAA+ ATPASE DOMAIN-CONTAINING PROTEIN-RELATED"/>
    <property type="match status" value="1"/>
</dbReference>
<accession>A0A0D2HQW0</accession>
<dbReference type="Gene3D" id="3.40.50.1580">
    <property type="entry name" value="Nucleoside phosphorylase domain"/>
    <property type="match status" value="1"/>
</dbReference>
<dbReference type="VEuPathDB" id="FungiDB:Z519_05845"/>
<dbReference type="EMBL" id="KN846987">
    <property type="protein sequence ID" value="KIW93240.1"/>
    <property type="molecule type" value="Genomic_DNA"/>
</dbReference>
<dbReference type="SUPFAM" id="SSF53167">
    <property type="entry name" value="Purine and uridine phosphorylases"/>
    <property type="match status" value="1"/>
</dbReference>
<dbReference type="PANTHER" id="PTHR46082">
    <property type="entry name" value="ATP/GTP-BINDING PROTEIN-RELATED"/>
    <property type="match status" value="1"/>
</dbReference>
<dbReference type="AlphaFoldDB" id="A0A0D2HQW0"/>
<protein>
    <recommendedName>
        <fullName evidence="3">Nucleoside phosphorylase domain-containing protein</fullName>
    </recommendedName>
</protein>